<reference evidence="3 4" key="1">
    <citation type="submission" date="2019-05" db="EMBL/GenBank/DDBJ databases">
        <title>Emergence of the Ug99 lineage of the wheat stem rust pathogen through somatic hybridization.</title>
        <authorList>
            <person name="Li F."/>
            <person name="Upadhyaya N.M."/>
            <person name="Sperschneider J."/>
            <person name="Matny O."/>
            <person name="Nguyen-Phuc H."/>
            <person name="Mago R."/>
            <person name="Raley C."/>
            <person name="Miller M.E."/>
            <person name="Silverstein K.A.T."/>
            <person name="Henningsen E."/>
            <person name="Hirsch C.D."/>
            <person name="Visser B."/>
            <person name="Pretorius Z.A."/>
            <person name="Steffenson B.J."/>
            <person name="Schwessinger B."/>
            <person name="Dodds P.N."/>
            <person name="Figueroa M."/>
        </authorList>
    </citation>
    <scope>NUCLEOTIDE SEQUENCE [LARGE SCALE GENOMIC DNA]</scope>
    <source>
        <strain evidence="2">21-0</strain>
        <strain evidence="1 4">Ug99</strain>
    </source>
</reference>
<dbReference type="AlphaFoldDB" id="A0A5B0LHY1"/>
<dbReference type="InterPro" id="IPR011990">
    <property type="entry name" value="TPR-like_helical_dom_sf"/>
</dbReference>
<dbReference type="SUPFAM" id="SSF48452">
    <property type="entry name" value="TPR-like"/>
    <property type="match status" value="1"/>
</dbReference>
<evidence type="ECO:0000313" key="2">
    <source>
        <dbReference type="EMBL" id="KAA1065715.1"/>
    </source>
</evidence>
<protein>
    <submittedName>
        <fullName evidence="1">Uncharacterized protein</fullName>
    </submittedName>
</protein>
<evidence type="ECO:0000313" key="3">
    <source>
        <dbReference type="Proteomes" id="UP000324748"/>
    </source>
</evidence>
<organism evidence="1 4">
    <name type="scientific">Puccinia graminis f. sp. tritici</name>
    <dbReference type="NCBI Taxonomy" id="56615"/>
    <lineage>
        <taxon>Eukaryota</taxon>
        <taxon>Fungi</taxon>
        <taxon>Dikarya</taxon>
        <taxon>Basidiomycota</taxon>
        <taxon>Pucciniomycotina</taxon>
        <taxon>Pucciniomycetes</taxon>
        <taxon>Pucciniales</taxon>
        <taxon>Pucciniaceae</taxon>
        <taxon>Puccinia</taxon>
    </lineage>
</organism>
<dbReference type="EMBL" id="VSWC01000196">
    <property type="protein sequence ID" value="KAA1065715.1"/>
    <property type="molecule type" value="Genomic_DNA"/>
</dbReference>
<gene>
    <name evidence="2" type="ORF">PGT21_008298</name>
    <name evidence="1" type="ORF">PGTUg99_009294</name>
</gene>
<name>A0A5B0LHY1_PUCGR</name>
<dbReference type="Proteomes" id="UP000324748">
    <property type="component" value="Unassembled WGS sequence"/>
</dbReference>
<accession>A0A5B0LHY1</accession>
<keyword evidence="3" id="KW-1185">Reference proteome</keyword>
<dbReference type="GO" id="GO:0016757">
    <property type="term" value="F:glycosyltransferase activity"/>
    <property type="evidence" value="ECO:0007669"/>
    <property type="project" value="TreeGrafter"/>
</dbReference>
<dbReference type="EMBL" id="VDEP01000518">
    <property type="protein sequence ID" value="KAA1063951.1"/>
    <property type="molecule type" value="Genomic_DNA"/>
</dbReference>
<evidence type="ECO:0000313" key="4">
    <source>
        <dbReference type="Proteomes" id="UP000325313"/>
    </source>
</evidence>
<dbReference type="PANTHER" id="PTHR44998">
    <property type="match status" value="1"/>
</dbReference>
<dbReference type="Gene3D" id="1.25.40.10">
    <property type="entry name" value="Tetratricopeptide repeat domain"/>
    <property type="match status" value="1"/>
</dbReference>
<dbReference type="OrthoDB" id="421121at2759"/>
<comment type="caution">
    <text evidence="1">The sequence shown here is derived from an EMBL/GenBank/DDBJ whole genome shotgun (WGS) entry which is preliminary data.</text>
</comment>
<dbReference type="GO" id="GO:0006493">
    <property type="term" value="P:protein O-linked glycosylation"/>
    <property type="evidence" value="ECO:0007669"/>
    <property type="project" value="TreeGrafter"/>
</dbReference>
<dbReference type="Proteomes" id="UP000325313">
    <property type="component" value="Unassembled WGS sequence"/>
</dbReference>
<evidence type="ECO:0000313" key="1">
    <source>
        <dbReference type="EMBL" id="KAA1063951.1"/>
    </source>
</evidence>
<proteinExistence type="predicted"/>
<dbReference type="PANTHER" id="PTHR44998:SF1">
    <property type="entry name" value="UDP-N-ACETYLGLUCOSAMINE--PEPTIDE N-ACETYLGLUCOSAMINYLTRANSFERASE 110 KDA SUBUNIT"/>
    <property type="match status" value="1"/>
</dbReference>
<sequence length="139" mass="14981">MDQLPQAVSMYKKAVQCNPNFDVGLANLANAIKDMGRVQESVQWYVRTVSINPNFPEAVCGLVNALGGVCDWRDRGAVGSKPVADRHGKLLGPPSPAADGKLRAGLMGKVSRLVDKQLDKGMAYGRGVMREAASLDQWL</sequence>